<reference evidence="1" key="1">
    <citation type="submission" date="2020-02" db="EMBL/GenBank/DDBJ databases">
        <authorList>
            <person name="Meier V. D."/>
        </authorList>
    </citation>
    <scope>NUCLEOTIDE SEQUENCE</scope>
    <source>
        <strain evidence="1">AVDCRST_MAG69</strain>
    </source>
</reference>
<evidence type="ECO:0008006" key="2">
    <source>
        <dbReference type="Google" id="ProtNLM"/>
    </source>
</evidence>
<gene>
    <name evidence="1" type="ORF">AVDCRST_MAG69-2697</name>
</gene>
<accession>A0A6J4T632</accession>
<dbReference type="AlphaFoldDB" id="A0A6J4T632"/>
<dbReference type="PANTHER" id="PTHR43279:SF1">
    <property type="entry name" value="CATECHOL-2,3-DIOXYGENASE"/>
    <property type="match status" value="1"/>
</dbReference>
<evidence type="ECO:0000313" key="1">
    <source>
        <dbReference type="EMBL" id="CAA9514776.1"/>
    </source>
</evidence>
<dbReference type="EMBL" id="CADCVP010000298">
    <property type="protein sequence ID" value="CAA9514776.1"/>
    <property type="molecule type" value="Genomic_DNA"/>
</dbReference>
<name>A0A6J4T632_9ACTN</name>
<dbReference type="PANTHER" id="PTHR43279">
    <property type="entry name" value="CATECHOL-2,3-DIOXYGENASE"/>
    <property type="match status" value="1"/>
</dbReference>
<dbReference type="SUPFAM" id="SSF54593">
    <property type="entry name" value="Glyoxalase/Bleomycin resistance protein/Dihydroxybiphenyl dioxygenase"/>
    <property type="match status" value="1"/>
</dbReference>
<proteinExistence type="predicted"/>
<dbReference type="Gene3D" id="3.10.180.10">
    <property type="entry name" value="2,3-Dihydroxybiphenyl 1,2-Dioxygenase, domain 1"/>
    <property type="match status" value="1"/>
</dbReference>
<sequence>TARFVSAGGYHHHLGFNVWRGVGVGPAPADAVGLRHWTLQVAGVSELEALKKRLKRLGVAFEERDGGLLARYPSGTAVLAVPHAQG</sequence>
<feature type="non-terminal residue" evidence="1">
    <location>
        <position position="1"/>
    </location>
</feature>
<dbReference type="InterPro" id="IPR029068">
    <property type="entry name" value="Glyas_Bleomycin-R_OHBP_Dase"/>
</dbReference>
<protein>
    <recommendedName>
        <fullName evidence="2">VOC family protein</fullName>
    </recommendedName>
</protein>
<organism evidence="1">
    <name type="scientific">uncultured Solirubrobacteraceae bacterium</name>
    <dbReference type="NCBI Taxonomy" id="1162706"/>
    <lineage>
        <taxon>Bacteria</taxon>
        <taxon>Bacillati</taxon>
        <taxon>Actinomycetota</taxon>
        <taxon>Thermoleophilia</taxon>
        <taxon>Solirubrobacterales</taxon>
        <taxon>Solirubrobacteraceae</taxon>
        <taxon>environmental samples</taxon>
    </lineage>
</organism>